<dbReference type="GO" id="GO:0003700">
    <property type="term" value="F:DNA-binding transcription factor activity"/>
    <property type="evidence" value="ECO:0007669"/>
    <property type="project" value="InterPro"/>
</dbReference>
<dbReference type="STRING" id="237679.SAMN04488072_11389"/>
<dbReference type="RefSeq" id="WP_090240154.1">
    <property type="nucleotide sequence ID" value="NZ_FOJW01000013.1"/>
</dbReference>
<keyword evidence="4" id="KW-0804">Transcription</keyword>
<dbReference type="InterPro" id="IPR005119">
    <property type="entry name" value="LysR_subst-bd"/>
</dbReference>
<feature type="domain" description="HTH lysR-type" evidence="5">
    <location>
        <begin position="1"/>
        <end position="58"/>
    </location>
</feature>
<dbReference type="Gene3D" id="1.10.10.10">
    <property type="entry name" value="Winged helix-like DNA-binding domain superfamily/Winged helix DNA-binding domain"/>
    <property type="match status" value="1"/>
</dbReference>
<dbReference type="Proteomes" id="UP000198642">
    <property type="component" value="Unassembled WGS sequence"/>
</dbReference>
<comment type="similarity">
    <text evidence="1">Belongs to the LysR transcriptional regulatory family.</text>
</comment>
<evidence type="ECO:0000256" key="2">
    <source>
        <dbReference type="ARBA" id="ARBA00023015"/>
    </source>
</evidence>
<keyword evidence="3 6" id="KW-0238">DNA-binding</keyword>
<dbReference type="PANTHER" id="PTHR30126">
    <property type="entry name" value="HTH-TYPE TRANSCRIPTIONAL REGULATOR"/>
    <property type="match status" value="1"/>
</dbReference>
<dbReference type="AlphaFoldDB" id="A0A1I0ZU38"/>
<dbReference type="PANTHER" id="PTHR30126:SF100">
    <property type="entry name" value="LYSR-FAMILY TRANSCRIPTIONAL REGULATOR"/>
    <property type="match status" value="1"/>
</dbReference>
<dbReference type="CDD" id="cd05466">
    <property type="entry name" value="PBP2_LTTR_substrate"/>
    <property type="match status" value="1"/>
</dbReference>
<keyword evidence="2" id="KW-0805">Transcription regulation</keyword>
<proteinExistence type="inferred from homology"/>
<evidence type="ECO:0000256" key="1">
    <source>
        <dbReference type="ARBA" id="ARBA00009437"/>
    </source>
</evidence>
<evidence type="ECO:0000313" key="6">
    <source>
        <dbReference type="EMBL" id="SFB29234.1"/>
    </source>
</evidence>
<dbReference type="PROSITE" id="PS50931">
    <property type="entry name" value="HTH_LYSR"/>
    <property type="match status" value="1"/>
</dbReference>
<protein>
    <submittedName>
        <fullName evidence="6">DNA-binding transcriptional regulator, LysR family</fullName>
    </submittedName>
</protein>
<evidence type="ECO:0000313" key="7">
    <source>
        <dbReference type="Proteomes" id="UP000198642"/>
    </source>
</evidence>
<keyword evidence="7" id="KW-1185">Reference proteome</keyword>
<dbReference type="SUPFAM" id="SSF46785">
    <property type="entry name" value="Winged helix' DNA-binding domain"/>
    <property type="match status" value="1"/>
</dbReference>
<dbReference type="Pfam" id="PF00126">
    <property type="entry name" value="HTH_1"/>
    <property type="match status" value="1"/>
</dbReference>
<dbReference type="InterPro" id="IPR036388">
    <property type="entry name" value="WH-like_DNA-bd_sf"/>
</dbReference>
<dbReference type="EMBL" id="FOJW01000013">
    <property type="protein sequence ID" value="SFB29234.1"/>
    <property type="molecule type" value="Genomic_DNA"/>
</dbReference>
<evidence type="ECO:0000256" key="4">
    <source>
        <dbReference type="ARBA" id="ARBA00023163"/>
    </source>
</evidence>
<name>A0A1I0ZU38_9BACI</name>
<evidence type="ECO:0000259" key="5">
    <source>
        <dbReference type="PROSITE" id="PS50931"/>
    </source>
</evidence>
<dbReference type="GO" id="GO:0000976">
    <property type="term" value="F:transcription cis-regulatory region binding"/>
    <property type="evidence" value="ECO:0007669"/>
    <property type="project" value="TreeGrafter"/>
</dbReference>
<dbReference type="OrthoDB" id="9803735at2"/>
<evidence type="ECO:0000256" key="3">
    <source>
        <dbReference type="ARBA" id="ARBA00023125"/>
    </source>
</evidence>
<dbReference type="InterPro" id="IPR036390">
    <property type="entry name" value="WH_DNA-bd_sf"/>
</dbReference>
<organism evidence="6 7">
    <name type="scientific">Lentibacillus halodurans</name>
    <dbReference type="NCBI Taxonomy" id="237679"/>
    <lineage>
        <taxon>Bacteria</taxon>
        <taxon>Bacillati</taxon>
        <taxon>Bacillota</taxon>
        <taxon>Bacilli</taxon>
        <taxon>Bacillales</taxon>
        <taxon>Bacillaceae</taxon>
        <taxon>Lentibacillus</taxon>
    </lineage>
</organism>
<dbReference type="SUPFAM" id="SSF53850">
    <property type="entry name" value="Periplasmic binding protein-like II"/>
    <property type="match status" value="1"/>
</dbReference>
<dbReference type="Pfam" id="PF03466">
    <property type="entry name" value="LysR_substrate"/>
    <property type="match status" value="1"/>
</dbReference>
<dbReference type="Gene3D" id="3.40.190.290">
    <property type="match status" value="1"/>
</dbReference>
<gene>
    <name evidence="6" type="ORF">SAMN04488072_11389</name>
</gene>
<dbReference type="InterPro" id="IPR000847">
    <property type="entry name" value="LysR_HTH_N"/>
</dbReference>
<sequence>MEHRHLITFITIVKKGGFKIAADELGYAQSSVTGHIKELEEELGKPLFDRLGRKITLTQAGKDFLPFAEDIIQLYSKAKEVLNSSDDMPSGQLTIGASESIMIYWLPDIISEFMGKYPKVELVIKSLDYDNLSNQLKNGDIDVALLIELSNWKGKNLIENKLKNENLSLVKSVKKENQKKIEGTMLITEYSCSWRPAVEAYINKQGKDSILKVELPSVEAIKKYVLCGLGKSMLPHFIIKDELERNQLEEMEANVGYNSLGIYTAIHKDKWISRNLEVFLSILENKSEK</sequence>
<dbReference type="FunFam" id="1.10.10.10:FF:000001">
    <property type="entry name" value="LysR family transcriptional regulator"/>
    <property type="match status" value="1"/>
</dbReference>
<dbReference type="PRINTS" id="PR00039">
    <property type="entry name" value="HTHLYSR"/>
</dbReference>
<reference evidence="6 7" key="1">
    <citation type="submission" date="2016-10" db="EMBL/GenBank/DDBJ databases">
        <authorList>
            <person name="de Groot N.N."/>
        </authorList>
    </citation>
    <scope>NUCLEOTIDE SEQUENCE [LARGE SCALE GENOMIC DNA]</scope>
    <source>
        <strain evidence="6 7">CGMCC 1.3702</strain>
    </source>
</reference>
<accession>A0A1I0ZU38</accession>